<reference evidence="9 10" key="1">
    <citation type="submission" date="2019-03" db="EMBL/GenBank/DDBJ databases">
        <authorList>
            <person name="Kim M.K.M."/>
        </authorList>
    </citation>
    <scope>NUCLEOTIDE SEQUENCE [LARGE SCALE GENOMIC DNA]</scope>
    <source>
        <strain evidence="9 10">18JY21-1</strain>
    </source>
</reference>
<dbReference type="Gene3D" id="1.10.1740.10">
    <property type="match status" value="1"/>
</dbReference>
<evidence type="ECO:0000313" key="10">
    <source>
        <dbReference type="Proteomes" id="UP000295418"/>
    </source>
</evidence>
<evidence type="ECO:0000259" key="8">
    <source>
        <dbReference type="Pfam" id="PF08281"/>
    </source>
</evidence>
<dbReference type="SUPFAM" id="SSF54427">
    <property type="entry name" value="NTF2-like"/>
    <property type="match status" value="1"/>
</dbReference>
<proteinExistence type="inferred from homology"/>
<dbReference type="Pfam" id="PF08281">
    <property type="entry name" value="Sigma70_r4_2"/>
    <property type="match status" value="1"/>
</dbReference>
<evidence type="ECO:0000313" key="9">
    <source>
        <dbReference type="EMBL" id="TCZ68879.1"/>
    </source>
</evidence>
<dbReference type="InterPro" id="IPR007627">
    <property type="entry name" value="RNA_pol_sigma70_r2"/>
</dbReference>
<protein>
    <submittedName>
        <fullName evidence="9">RNA polymerase sigma factor</fullName>
    </submittedName>
</protein>
<evidence type="ECO:0000256" key="5">
    <source>
        <dbReference type="ARBA" id="ARBA00023125"/>
    </source>
</evidence>
<comment type="subunit">
    <text evidence="2">Interacts transiently with the RNA polymerase catalytic core formed by RpoA, RpoB, RpoC and RpoZ (2 alpha, 1 beta, 1 beta' and 1 omega subunit) to form the RNA polymerase holoenzyme that can initiate transcription.</text>
</comment>
<feature type="domain" description="RNA polymerase sigma factor 70 region 4 type 2" evidence="8">
    <location>
        <begin position="119"/>
        <end position="169"/>
    </location>
</feature>
<evidence type="ECO:0000256" key="1">
    <source>
        <dbReference type="ARBA" id="ARBA00010641"/>
    </source>
</evidence>
<dbReference type="InterPro" id="IPR032710">
    <property type="entry name" value="NTF2-like_dom_sf"/>
</dbReference>
<evidence type="ECO:0000256" key="2">
    <source>
        <dbReference type="ARBA" id="ARBA00011344"/>
    </source>
</evidence>
<dbReference type="PANTHER" id="PTHR43133">
    <property type="entry name" value="RNA POLYMERASE ECF-TYPE SIGMA FACTO"/>
    <property type="match status" value="1"/>
</dbReference>
<keyword evidence="6" id="KW-0804">Transcription</keyword>
<dbReference type="GO" id="GO:0003677">
    <property type="term" value="F:DNA binding"/>
    <property type="evidence" value="ECO:0007669"/>
    <property type="project" value="UniProtKB-KW"/>
</dbReference>
<keyword evidence="10" id="KW-1185">Reference proteome</keyword>
<keyword evidence="4" id="KW-0731">Sigma factor</keyword>
<feature type="domain" description="RNA polymerase sigma-70 region 2" evidence="7">
    <location>
        <begin position="23"/>
        <end position="91"/>
    </location>
</feature>
<evidence type="ECO:0000256" key="4">
    <source>
        <dbReference type="ARBA" id="ARBA00023082"/>
    </source>
</evidence>
<dbReference type="Gene3D" id="1.10.10.10">
    <property type="entry name" value="Winged helix-like DNA-binding domain superfamily/Winged helix DNA-binding domain"/>
    <property type="match status" value="1"/>
</dbReference>
<dbReference type="InterPro" id="IPR013325">
    <property type="entry name" value="RNA_pol_sigma_r2"/>
</dbReference>
<evidence type="ECO:0000256" key="6">
    <source>
        <dbReference type="ARBA" id="ARBA00023163"/>
    </source>
</evidence>
<dbReference type="EMBL" id="SKFG01000056">
    <property type="protein sequence ID" value="TCZ68879.1"/>
    <property type="molecule type" value="Genomic_DNA"/>
</dbReference>
<accession>A0A4R4DZ23</accession>
<gene>
    <name evidence="9" type="ORF">E0485_24105</name>
</gene>
<name>A0A4R4DZ23_9BACL</name>
<evidence type="ECO:0000256" key="3">
    <source>
        <dbReference type="ARBA" id="ARBA00023015"/>
    </source>
</evidence>
<organism evidence="9 10">
    <name type="scientific">Paenibacillus albiflavus</name>
    <dbReference type="NCBI Taxonomy" id="2545760"/>
    <lineage>
        <taxon>Bacteria</taxon>
        <taxon>Bacillati</taxon>
        <taxon>Bacillota</taxon>
        <taxon>Bacilli</taxon>
        <taxon>Bacillales</taxon>
        <taxon>Paenibacillaceae</taxon>
        <taxon>Paenibacillus</taxon>
    </lineage>
</organism>
<dbReference type="Gene3D" id="3.10.450.50">
    <property type="match status" value="1"/>
</dbReference>
<dbReference type="RefSeq" id="WP_132420589.1">
    <property type="nucleotide sequence ID" value="NZ_SKFG01000056.1"/>
</dbReference>
<dbReference type="Pfam" id="PF04542">
    <property type="entry name" value="Sigma70_r2"/>
    <property type="match status" value="1"/>
</dbReference>
<dbReference type="AlphaFoldDB" id="A0A4R4DZ23"/>
<dbReference type="OrthoDB" id="2381154at2"/>
<dbReference type="SUPFAM" id="SSF88946">
    <property type="entry name" value="Sigma2 domain of RNA polymerase sigma factors"/>
    <property type="match status" value="1"/>
</dbReference>
<keyword evidence="3" id="KW-0805">Transcription regulation</keyword>
<dbReference type="SUPFAM" id="SSF88659">
    <property type="entry name" value="Sigma3 and sigma4 domains of RNA polymerase sigma factors"/>
    <property type="match status" value="1"/>
</dbReference>
<keyword evidence="5" id="KW-0238">DNA-binding</keyword>
<dbReference type="GO" id="GO:0016987">
    <property type="term" value="F:sigma factor activity"/>
    <property type="evidence" value="ECO:0007669"/>
    <property type="project" value="UniProtKB-KW"/>
</dbReference>
<dbReference type="GO" id="GO:0006352">
    <property type="term" value="P:DNA-templated transcription initiation"/>
    <property type="evidence" value="ECO:0007669"/>
    <property type="project" value="InterPro"/>
</dbReference>
<dbReference type="InterPro" id="IPR013249">
    <property type="entry name" value="RNA_pol_sigma70_r4_t2"/>
</dbReference>
<evidence type="ECO:0000259" key="7">
    <source>
        <dbReference type="Pfam" id="PF04542"/>
    </source>
</evidence>
<dbReference type="PANTHER" id="PTHR43133:SF8">
    <property type="entry name" value="RNA POLYMERASE SIGMA FACTOR HI_1459-RELATED"/>
    <property type="match status" value="1"/>
</dbReference>
<dbReference type="InterPro" id="IPR013324">
    <property type="entry name" value="RNA_pol_sigma_r3/r4-like"/>
</dbReference>
<comment type="caution">
    <text evidence="9">The sequence shown here is derived from an EMBL/GenBank/DDBJ whole genome shotgun (WGS) entry which is preliminary data.</text>
</comment>
<sequence length="322" mass="36859">MKTELQKIGEDSKQIWAAFMDTVRPFREDLWNYCRKITGSPWEAEDLLQDTLLKTFGSLSAISHRGQPLQAKSYLFRVATNHWIDQCRKRRVPIDSLDEATSIEPSSVEDQTRPVIVNEAIELLVRQLPAKQVVVLILMESYHFTAPEIASLLATTENAVHATLRRARSNIRKLRDCDFIVGTESDEEESTIHKEVVQRFIDLYNKYDFRGLASLIDDHAVYSFVAMSSKEYGKSVITKASLNPDRERRTDIKAMPAILWGRAVLLFTIIDESGNVKALFDINSLEVQDGKIVYWSCYYFCREFMNAAADELGLPLEPVIWS</sequence>
<dbReference type="InterPro" id="IPR039425">
    <property type="entry name" value="RNA_pol_sigma-70-like"/>
</dbReference>
<dbReference type="Proteomes" id="UP000295418">
    <property type="component" value="Unassembled WGS sequence"/>
</dbReference>
<dbReference type="NCBIfam" id="TIGR02937">
    <property type="entry name" value="sigma70-ECF"/>
    <property type="match status" value="1"/>
</dbReference>
<comment type="similarity">
    <text evidence="1">Belongs to the sigma-70 factor family. ECF subfamily.</text>
</comment>
<dbReference type="InterPro" id="IPR014284">
    <property type="entry name" value="RNA_pol_sigma-70_dom"/>
</dbReference>
<dbReference type="InterPro" id="IPR036388">
    <property type="entry name" value="WH-like_DNA-bd_sf"/>
</dbReference>